<evidence type="ECO:0000313" key="8">
    <source>
        <dbReference type="EMBL" id="MBM3273512.1"/>
    </source>
</evidence>
<dbReference type="EC" id="4.2.2.29" evidence="7"/>
<dbReference type="EMBL" id="VGJX01000001">
    <property type="protein sequence ID" value="MBM3273512.1"/>
    <property type="molecule type" value="Genomic_DNA"/>
</dbReference>
<comment type="similarity">
    <text evidence="7">Belongs to the transglycosylase MltG family.</text>
</comment>
<evidence type="ECO:0000313" key="9">
    <source>
        <dbReference type="Proteomes" id="UP000703893"/>
    </source>
</evidence>
<dbReference type="Proteomes" id="UP000703893">
    <property type="component" value="Unassembled WGS sequence"/>
</dbReference>
<dbReference type="PANTHER" id="PTHR30518">
    <property type="entry name" value="ENDOLYTIC MUREIN TRANSGLYCOSYLASE"/>
    <property type="match status" value="1"/>
</dbReference>
<proteinExistence type="inferred from homology"/>
<evidence type="ECO:0000256" key="3">
    <source>
        <dbReference type="ARBA" id="ARBA00022989"/>
    </source>
</evidence>
<gene>
    <name evidence="7 8" type="primary">mltG</name>
    <name evidence="8" type="ORF">FJZ00_00055</name>
</gene>
<dbReference type="Gene3D" id="3.30.1490.480">
    <property type="entry name" value="Endolytic murein transglycosylase"/>
    <property type="match status" value="1"/>
</dbReference>
<dbReference type="HAMAP" id="MF_02065">
    <property type="entry name" value="MltG"/>
    <property type="match status" value="1"/>
</dbReference>
<dbReference type="Pfam" id="PF02618">
    <property type="entry name" value="YceG"/>
    <property type="match status" value="1"/>
</dbReference>
<organism evidence="8 9">
    <name type="scientific">Candidatus Tanganyikabacteria bacterium</name>
    <dbReference type="NCBI Taxonomy" id="2961651"/>
    <lineage>
        <taxon>Bacteria</taxon>
        <taxon>Bacillati</taxon>
        <taxon>Candidatus Sericytochromatia</taxon>
        <taxon>Candidatus Tanganyikabacteria</taxon>
    </lineage>
</organism>
<keyword evidence="3 7" id="KW-1133">Transmembrane helix</keyword>
<keyword evidence="5 7" id="KW-0456">Lyase</keyword>
<dbReference type="InterPro" id="IPR003770">
    <property type="entry name" value="MLTG-like"/>
</dbReference>
<comment type="caution">
    <text evidence="8">The sequence shown here is derived from an EMBL/GenBank/DDBJ whole genome shotgun (WGS) entry which is preliminary data.</text>
</comment>
<dbReference type="AlphaFoldDB" id="A0A938BHL2"/>
<dbReference type="PANTHER" id="PTHR30518:SF2">
    <property type="entry name" value="ENDOLYTIC MUREIN TRANSGLYCOSYLASE"/>
    <property type="match status" value="1"/>
</dbReference>
<dbReference type="GO" id="GO:0005886">
    <property type="term" value="C:plasma membrane"/>
    <property type="evidence" value="ECO:0007669"/>
    <property type="project" value="UniProtKB-UniRule"/>
</dbReference>
<keyword evidence="4 7" id="KW-0472">Membrane</keyword>
<dbReference type="GO" id="GO:0071555">
    <property type="term" value="P:cell wall organization"/>
    <property type="evidence" value="ECO:0007669"/>
    <property type="project" value="UniProtKB-KW"/>
</dbReference>
<feature type="site" description="Important for catalytic activity" evidence="7">
    <location>
        <position position="223"/>
    </location>
</feature>
<comment type="function">
    <text evidence="7">Functions as a peptidoglycan terminase that cleaves nascent peptidoglycan strands endolytically to terminate their elongation.</text>
</comment>
<keyword evidence="1 7" id="KW-1003">Cell membrane</keyword>
<evidence type="ECO:0000256" key="7">
    <source>
        <dbReference type="HAMAP-Rule" id="MF_02065"/>
    </source>
</evidence>
<dbReference type="NCBIfam" id="TIGR00247">
    <property type="entry name" value="endolytic transglycosylase MltG"/>
    <property type="match status" value="1"/>
</dbReference>
<dbReference type="Gene3D" id="3.30.160.60">
    <property type="entry name" value="Classic Zinc Finger"/>
    <property type="match status" value="1"/>
</dbReference>
<evidence type="ECO:0000256" key="2">
    <source>
        <dbReference type="ARBA" id="ARBA00022692"/>
    </source>
</evidence>
<dbReference type="GO" id="GO:0008932">
    <property type="term" value="F:lytic endotransglycosylase activity"/>
    <property type="evidence" value="ECO:0007669"/>
    <property type="project" value="UniProtKB-UniRule"/>
</dbReference>
<evidence type="ECO:0000256" key="1">
    <source>
        <dbReference type="ARBA" id="ARBA00022475"/>
    </source>
</evidence>
<evidence type="ECO:0000256" key="5">
    <source>
        <dbReference type="ARBA" id="ARBA00023239"/>
    </source>
</evidence>
<dbReference type="PROSITE" id="PS51257">
    <property type="entry name" value="PROKAR_LIPOPROTEIN"/>
    <property type="match status" value="1"/>
</dbReference>
<keyword evidence="2 7" id="KW-0812">Transmembrane</keyword>
<protein>
    <recommendedName>
        <fullName evidence="7">Endolytic murein transglycosylase</fullName>
        <ecNumber evidence="7">4.2.2.29</ecNumber>
    </recommendedName>
    <alternativeName>
        <fullName evidence="7">Peptidoglycan lytic transglycosylase</fullName>
    </alternativeName>
    <alternativeName>
        <fullName evidence="7">Peptidoglycan polymerization terminase</fullName>
    </alternativeName>
</protein>
<sequence length="341" mass="37019">MPRNVLIGILTAALACLLAVGGFAGMAAMLGAPDPADADRQAFEVVRGESFRQVASRLEEAGFIRSKTAFRLLGDVRDADRQLKAGYYSLSRSMAADQVLRQLISGGDQVRVTIPEGWEMAQIAMLMETKRLAGADQFLAGAADVAPHLARHAWLAALPPGATLEGFLFPDTYSVSGGALSVQSLIGMMLARFEEVAWQKIKDGSGNLSAFQIVTLASIVEREAVKPDERPLIAGIYLNRLRIGMKLGADPTVEYVLRRRQDATHNLTLADVSVDSPYNTYKYRGLPPGPIANPGLASIEATLAPAHSDYLYFVAKGDGAHAFSRTYGEQRSAQRRYQRHR</sequence>
<reference evidence="8 9" key="1">
    <citation type="submission" date="2019-03" db="EMBL/GenBank/DDBJ databases">
        <title>Lake Tanganyika Metagenome-Assembled Genomes (MAGs).</title>
        <authorList>
            <person name="Tran P."/>
        </authorList>
    </citation>
    <scope>NUCLEOTIDE SEQUENCE [LARGE SCALE GENOMIC DNA]</scope>
    <source>
        <strain evidence="8">K_DeepCast_65m_m2_236</strain>
    </source>
</reference>
<dbReference type="CDD" id="cd08010">
    <property type="entry name" value="MltG_like"/>
    <property type="match status" value="1"/>
</dbReference>
<comment type="catalytic activity">
    <reaction evidence="7">
        <text>a peptidoglycan chain = a peptidoglycan chain with N-acetyl-1,6-anhydromuramyl-[peptide] at the reducing end + a peptidoglycan chain with N-acetylglucosamine at the non-reducing end.</text>
        <dbReference type="EC" id="4.2.2.29"/>
    </reaction>
</comment>
<keyword evidence="6 7" id="KW-0961">Cell wall biogenesis/degradation</keyword>
<accession>A0A938BHL2</accession>
<name>A0A938BHL2_9BACT</name>
<dbReference type="GO" id="GO:0009252">
    <property type="term" value="P:peptidoglycan biosynthetic process"/>
    <property type="evidence" value="ECO:0007669"/>
    <property type="project" value="UniProtKB-UniRule"/>
</dbReference>
<evidence type="ECO:0000256" key="4">
    <source>
        <dbReference type="ARBA" id="ARBA00023136"/>
    </source>
</evidence>
<evidence type="ECO:0000256" key="6">
    <source>
        <dbReference type="ARBA" id="ARBA00023316"/>
    </source>
</evidence>